<reference evidence="1" key="1">
    <citation type="journal article" date="2012" name="Science">
        <title>Fermentation, hydrogen, and sulfur metabolism in multiple uncultivated bacterial phyla.</title>
        <authorList>
            <person name="Wrighton K.C."/>
            <person name="Thomas B.C."/>
            <person name="Sharon I."/>
            <person name="Miller C.S."/>
            <person name="Castelle C.J."/>
            <person name="VerBerkmoes N.C."/>
            <person name="Wilkins M.J."/>
            <person name="Hettich R.L."/>
            <person name="Lipton M.S."/>
            <person name="Williams K.H."/>
            <person name="Long P.E."/>
            <person name="Banfield J.F."/>
        </authorList>
    </citation>
    <scope>NUCLEOTIDE SEQUENCE [LARGE SCALE GENOMIC DNA]</scope>
</reference>
<comment type="caution">
    <text evidence="1">The sequence shown here is derived from an EMBL/GenBank/DDBJ whole genome shotgun (WGS) entry which is preliminary data.</text>
</comment>
<organism evidence="1">
    <name type="scientific">uncultured bacterium</name>
    <name type="common">gcode 4</name>
    <dbReference type="NCBI Taxonomy" id="1234023"/>
    <lineage>
        <taxon>Bacteria</taxon>
        <taxon>environmental samples</taxon>
    </lineage>
</organism>
<proteinExistence type="predicted"/>
<gene>
    <name evidence="1" type="ORF">ACD_78C00076G0002</name>
</gene>
<name>K1YY70_9BACT</name>
<dbReference type="EMBL" id="AMFJ01034076">
    <property type="protein sequence ID" value="EKD30364.1"/>
    <property type="molecule type" value="Genomic_DNA"/>
</dbReference>
<evidence type="ECO:0000313" key="1">
    <source>
        <dbReference type="EMBL" id="EKD30364.1"/>
    </source>
</evidence>
<protein>
    <submittedName>
        <fullName evidence="1">Uncharacterized protein</fullName>
    </submittedName>
</protein>
<dbReference type="AlphaFoldDB" id="K1YY70"/>
<accession>K1YY70</accession>
<sequence>MSHEQKDSHGEVIKKPVSIEQQAGILKDKEKTDLENRIVDTLKSLNSHMTKKEILALIQRIEVGKWLEGLRSELSKEKKLSGAEISDSALQDILNLFREVEQVAEFGLQELKLELGRLNESKEYTVDTAIYLSSKFPWIKKLEESKLGDNIVIDVAGIAVGALDSVHAILKFLLALLGDLVMLPKQIIAEIQKK</sequence>